<dbReference type="GO" id="GO:0051117">
    <property type="term" value="F:ATPase binding"/>
    <property type="evidence" value="ECO:0007669"/>
    <property type="project" value="TreeGrafter"/>
</dbReference>
<dbReference type="GO" id="GO:0009368">
    <property type="term" value="C:endopeptidase Clp complex"/>
    <property type="evidence" value="ECO:0007669"/>
    <property type="project" value="TreeGrafter"/>
</dbReference>
<dbReference type="Proteomes" id="UP000694396">
    <property type="component" value="Unplaced"/>
</dbReference>
<feature type="compositionally biased region" description="Basic and acidic residues" evidence="1">
    <location>
        <begin position="175"/>
        <end position="185"/>
    </location>
</feature>
<reference evidence="2" key="1">
    <citation type="submission" date="2025-08" db="UniProtKB">
        <authorList>
            <consortium name="Ensembl"/>
        </authorList>
    </citation>
    <scope>IDENTIFICATION</scope>
</reference>
<dbReference type="AlphaFoldDB" id="A0A8C3QSV5"/>
<sequence>MSLARGSRVPRAVPERDGAGGGGEGTGVSPGCPRGVPGVSLECPWSVPGVPVLGRVPAFSPSGANPGGSPASGMSQFGVYRFRGGSQLWGGWRCPKLPWTLLSPPEPPTQGQATDIAIQAEEILKLKRQINGLYAKHTGQPLPVIEAAMERDRYLSPVEAQEFGLLDQVLVHPPPRGEDEPRLVQKETPNSPSGPPQVPPAS</sequence>
<dbReference type="PANTHER" id="PTHR10381">
    <property type="entry name" value="ATP-DEPENDENT CLP PROTEASE PROTEOLYTIC SUBUNIT"/>
    <property type="match status" value="1"/>
</dbReference>
<proteinExistence type="predicted"/>
<dbReference type="GO" id="GO:0006515">
    <property type="term" value="P:protein quality control for misfolded or incompletely synthesized proteins"/>
    <property type="evidence" value="ECO:0007669"/>
    <property type="project" value="TreeGrafter"/>
</dbReference>
<accession>A0A8C3QSV5</accession>
<protein>
    <submittedName>
        <fullName evidence="2">Caseinolytic mitochondrial matrix peptidase proteolytic subunit</fullName>
    </submittedName>
</protein>
<evidence type="ECO:0000313" key="3">
    <source>
        <dbReference type="Proteomes" id="UP000694396"/>
    </source>
</evidence>
<dbReference type="Pfam" id="PF00574">
    <property type="entry name" value="CLP_protease"/>
    <property type="match status" value="1"/>
</dbReference>
<name>A0A8C3QSV5_9PASS</name>
<dbReference type="Gene3D" id="3.90.226.10">
    <property type="entry name" value="2-enoyl-CoA Hydratase, Chain A, domain 1"/>
    <property type="match status" value="1"/>
</dbReference>
<reference evidence="2" key="2">
    <citation type="submission" date="2025-09" db="UniProtKB">
        <authorList>
            <consortium name="Ensembl"/>
        </authorList>
    </citation>
    <scope>IDENTIFICATION</scope>
</reference>
<organism evidence="2 3">
    <name type="scientific">Cyanoderma ruficeps</name>
    <name type="common">rufous-capped babbler</name>
    <dbReference type="NCBI Taxonomy" id="181631"/>
    <lineage>
        <taxon>Eukaryota</taxon>
        <taxon>Metazoa</taxon>
        <taxon>Chordata</taxon>
        <taxon>Craniata</taxon>
        <taxon>Vertebrata</taxon>
        <taxon>Euteleostomi</taxon>
        <taxon>Archelosauria</taxon>
        <taxon>Archosauria</taxon>
        <taxon>Dinosauria</taxon>
        <taxon>Saurischia</taxon>
        <taxon>Theropoda</taxon>
        <taxon>Coelurosauria</taxon>
        <taxon>Aves</taxon>
        <taxon>Neognathae</taxon>
        <taxon>Neoaves</taxon>
        <taxon>Telluraves</taxon>
        <taxon>Australaves</taxon>
        <taxon>Passeriformes</taxon>
        <taxon>Sylvioidea</taxon>
        <taxon>Timaliidae</taxon>
        <taxon>Cyanoderma</taxon>
    </lineage>
</organism>
<dbReference type="InterPro" id="IPR023562">
    <property type="entry name" value="ClpP/TepA"/>
</dbReference>
<feature type="compositionally biased region" description="Gly residues" evidence="1">
    <location>
        <begin position="19"/>
        <end position="28"/>
    </location>
</feature>
<dbReference type="Ensembl" id="ENSCRFT00000010944.1">
    <property type="protein sequence ID" value="ENSCRFP00000010566.1"/>
    <property type="gene ID" value="ENSCRFG00000008259.1"/>
</dbReference>
<dbReference type="GO" id="GO:0004252">
    <property type="term" value="F:serine-type endopeptidase activity"/>
    <property type="evidence" value="ECO:0007669"/>
    <property type="project" value="TreeGrafter"/>
</dbReference>
<dbReference type="SUPFAM" id="SSF52096">
    <property type="entry name" value="ClpP/crotonase"/>
    <property type="match status" value="1"/>
</dbReference>
<evidence type="ECO:0000313" key="2">
    <source>
        <dbReference type="Ensembl" id="ENSCRFP00000010566.1"/>
    </source>
</evidence>
<dbReference type="PANTHER" id="PTHR10381:SF11">
    <property type="entry name" value="ATP-DEPENDENT CLP PROTEASE PROTEOLYTIC SUBUNIT, MITOCHONDRIAL"/>
    <property type="match status" value="1"/>
</dbReference>
<keyword evidence="3" id="KW-1185">Reference proteome</keyword>
<feature type="region of interest" description="Disordered" evidence="1">
    <location>
        <begin position="1"/>
        <end position="33"/>
    </location>
</feature>
<dbReference type="InterPro" id="IPR029045">
    <property type="entry name" value="ClpP/crotonase-like_dom_sf"/>
</dbReference>
<feature type="region of interest" description="Disordered" evidence="1">
    <location>
        <begin position="170"/>
        <end position="202"/>
    </location>
</feature>
<evidence type="ECO:0000256" key="1">
    <source>
        <dbReference type="SAM" id="MobiDB-lite"/>
    </source>
</evidence>
<dbReference type="GO" id="GO:0004176">
    <property type="term" value="F:ATP-dependent peptidase activity"/>
    <property type="evidence" value="ECO:0007669"/>
    <property type="project" value="TreeGrafter"/>
</dbReference>
<feature type="compositionally biased region" description="Pro residues" evidence="1">
    <location>
        <begin position="192"/>
        <end position="202"/>
    </location>
</feature>